<dbReference type="SUPFAM" id="SSF56563">
    <property type="entry name" value="Major capsid protein gp5"/>
    <property type="match status" value="1"/>
</dbReference>
<sequence length="399" mass="42529">MTNFLGQDGRLNFLDQSDDQLRARRAELLKEGNAFVAKERKSGADIERAGRIVNHAHAIDAELKSRAERRAAGDSGDARRINHDEGTLGAGLGGSVKGYLTGRAIKAAAEGMAAKISAAREGKSLTAAGGTEVHVVDPGLAPMGRPTTVLDVVPVIGASAPAVRYMRQTSRTNNAAVVAAGATKPTSTYGVTPVDRTRKVLAHLSEPLQEYDIIDVPALRDFVDTELQFGLMAALERELFYGDGTASHLHGIAQESGVQAVTFDTDLFRTTRKAVTAVVNLGYNPQVFVVSPSDLETIDLATTSGSGEFVNKSGPFDPAESRLWGVRVVVSTQLDAGEAFLLSDDSVKIYADTGATVRTEWDRTGDDFTKNAVRCRLEGRFEVGVSRPEAIVKIDTSAA</sequence>
<dbReference type="Proteomes" id="UP000035065">
    <property type="component" value="Unassembled WGS sequence"/>
</dbReference>
<feature type="domain" description="Phage capsid-like C-terminal" evidence="2">
    <location>
        <begin position="147"/>
        <end position="394"/>
    </location>
</feature>
<dbReference type="InterPro" id="IPR024455">
    <property type="entry name" value="Phage_capsid"/>
</dbReference>
<dbReference type="STRING" id="644548.SCNU_09914"/>
<comment type="subcellular location">
    <subcellularLocation>
        <location evidence="1">Virion</location>
    </subcellularLocation>
</comment>
<dbReference type="Pfam" id="PF05065">
    <property type="entry name" value="Phage_capsid"/>
    <property type="match status" value="1"/>
</dbReference>
<organism evidence="3 4">
    <name type="scientific">Gordonia neofelifaecis NRRL B-59395</name>
    <dbReference type="NCBI Taxonomy" id="644548"/>
    <lineage>
        <taxon>Bacteria</taxon>
        <taxon>Bacillati</taxon>
        <taxon>Actinomycetota</taxon>
        <taxon>Actinomycetes</taxon>
        <taxon>Mycobacteriales</taxon>
        <taxon>Gordoniaceae</taxon>
        <taxon>Gordonia</taxon>
    </lineage>
</organism>
<protein>
    <recommendedName>
        <fullName evidence="2">Phage capsid-like C-terminal domain-containing protein</fullName>
    </recommendedName>
</protein>
<proteinExistence type="predicted"/>
<evidence type="ECO:0000313" key="4">
    <source>
        <dbReference type="Proteomes" id="UP000035065"/>
    </source>
</evidence>
<comment type="caution">
    <text evidence="3">The sequence shown here is derived from an EMBL/GenBank/DDBJ whole genome shotgun (WGS) entry which is preliminary data.</text>
</comment>
<evidence type="ECO:0000313" key="3">
    <source>
        <dbReference type="EMBL" id="EGD55179.1"/>
    </source>
</evidence>
<dbReference type="eggNOG" id="COG4653">
    <property type="taxonomic scope" value="Bacteria"/>
</dbReference>
<dbReference type="InterPro" id="IPR054612">
    <property type="entry name" value="Phage_capsid-like_C"/>
</dbReference>
<dbReference type="AlphaFoldDB" id="F1YJE6"/>
<accession>F1YJE6</accession>
<dbReference type="Gene3D" id="3.30.2400.10">
    <property type="entry name" value="Major capsid protein gp5"/>
    <property type="match status" value="1"/>
</dbReference>
<dbReference type="RefSeq" id="WP_009679207.1">
    <property type="nucleotide sequence ID" value="NZ_AEUD01000007.1"/>
</dbReference>
<reference evidence="3 4" key="1">
    <citation type="journal article" date="2011" name="J. Bacteriol.">
        <title>Draft Genome Sequence of Gordonia neofelifaecis NRRL B-59395, a Cholesterol-Degrading Actinomycete.</title>
        <authorList>
            <person name="Ge F."/>
            <person name="Li W."/>
            <person name="Chen G."/>
            <person name="Liu Y."/>
            <person name="Zhang G."/>
            <person name="Yong B."/>
            <person name="Wang Q."/>
            <person name="Wang N."/>
            <person name="Huang Z."/>
            <person name="Li W."/>
            <person name="Wang J."/>
            <person name="Wu C."/>
            <person name="Xie Q."/>
            <person name="Liu G."/>
        </authorList>
    </citation>
    <scope>NUCLEOTIDE SEQUENCE [LARGE SCALE GENOMIC DNA]</scope>
    <source>
        <strain evidence="3 4">NRRL B-59395</strain>
    </source>
</reference>
<dbReference type="EMBL" id="AEUD01000007">
    <property type="protein sequence ID" value="EGD55179.1"/>
    <property type="molecule type" value="Genomic_DNA"/>
</dbReference>
<keyword evidence="4" id="KW-1185">Reference proteome</keyword>
<dbReference type="Gene3D" id="3.30.2320.10">
    <property type="entry name" value="hypothetical protein PF0899 domain"/>
    <property type="match status" value="1"/>
</dbReference>
<dbReference type="NCBIfam" id="TIGR01554">
    <property type="entry name" value="major_cap_HK97"/>
    <property type="match status" value="1"/>
</dbReference>
<evidence type="ECO:0000256" key="1">
    <source>
        <dbReference type="ARBA" id="ARBA00004328"/>
    </source>
</evidence>
<dbReference type="OrthoDB" id="8444243at2"/>
<name>F1YJE6_9ACTN</name>
<gene>
    <name evidence="3" type="ORF">SCNU_09914</name>
</gene>
<evidence type="ECO:0000259" key="2">
    <source>
        <dbReference type="Pfam" id="PF05065"/>
    </source>
</evidence>